<evidence type="ECO:0000313" key="3">
    <source>
        <dbReference type="Proteomes" id="UP000603227"/>
    </source>
</evidence>
<keyword evidence="1" id="KW-1133">Transmembrane helix</keyword>
<reference evidence="2" key="2">
    <citation type="submission" date="2020-09" db="EMBL/GenBank/DDBJ databases">
        <authorList>
            <person name="Sun Q."/>
            <person name="Zhou Y."/>
        </authorList>
    </citation>
    <scope>NUCLEOTIDE SEQUENCE</scope>
    <source>
        <strain evidence="2">CGMCC 4.7403</strain>
    </source>
</reference>
<dbReference type="AlphaFoldDB" id="A0A919DR05"/>
<keyword evidence="3" id="KW-1185">Reference proteome</keyword>
<comment type="caution">
    <text evidence="2">The sequence shown here is derived from an EMBL/GenBank/DDBJ whole genome shotgun (WGS) entry which is preliminary data.</text>
</comment>
<dbReference type="Proteomes" id="UP000603227">
    <property type="component" value="Unassembled WGS sequence"/>
</dbReference>
<feature type="transmembrane region" description="Helical" evidence="1">
    <location>
        <begin position="45"/>
        <end position="70"/>
    </location>
</feature>
<sequence>MRRPFTDAEGGVGTTVRAISGLRAFGGLWRWRHNPLRRTTDLVEAWLAFAALSLILLAAPLIGVLVGIAAQGALQQSVRDQHKTRHLVTATVVKKADASPLDPDPETATTRDRQRRVVADWTGPDGSDRQGTVMANLKEPKPGDHFTLWTDAQGRITGRPLDTATATTHAVLAGFGATVLAAGLVEGGRRLIVWRMVRRRYTRWDQAWDKAGPDWGRTGTGS</sequence>
<organism evidence="2 3">
    <name type="scientific">Streptomyces capitiformicae</name>
    <dbReference type="NCBI Taxonomy" id="2014920"/>
    <lineage>
        <taxon>Bacteria</taxon>
        <taxon>Bacillati</taxon>
        <taxon>Actinomycetota</taxon>
        <taxon>Actinomycetes</taxon>
        <taxon>Kitasatosporales</taxon>
        <taxon>Streptomycetaceae</taxon>
        <taxon>Streptomyces</taxon>
    </lineage>
</organism>
<evidence type="ECO:0000256" key="1">
    <source>
        <dbReference type="SAM" id="Phobius"/>
    </source>
</evidence>
<keyword evidence="1" id="KW-0472">Membrane</keyword>
<dbReference type="PANTHER" id="PTHR42305:SF1">
    <property type="entry name" value="MEMBRANE PROTEIN RV1733C-RELATED"/>
    <property type="match status" value="1"/>
</dbReference>
<proteinExistence type="predicted"/>
<evidence type="ECO:0000313" key="2">
    <source>
        <dbReference type="EMBL" id="GHE70850.1"/>
    </source>
</evidence>
<gene>
    <name evidence="2" type="ORF">GCM10017771_94900</name>
</gene>
<accession>A0A919DR05</accession>
<reference evidence="2" key="1">
    <citation type="journal article" date="2014" name="Int. J. Syst. Evol. Microbiol.">
        <title>Complete genome sequence of Corynebacterium casei LMG S-19264T (=DSM 44701T), isolated from a smear-ripened cheese.</title>
        <authorList>
            <consortium name="US DOE Joint Genome Institute (JGI-PGF)"/>
            <person name="Walter F."/>
            <person name="Albersmeier A."/>
            <person name="Kalinowski J."/>
            <person name="Ruckert C."/>
        </authorList>
    </citation>
    <scope>NUCLEOTIDE SEQUENCE</scope>
    <source>
        <strain evidence="2">CGMCC 4.7403</strain>
    </source>
</reference>
<protein>
    <recommendedName>
        <fullName evidence="4">Integral membrane protein</fullName>
    </recommendedName>
</protein>
<dbReference type="InterPro" id="IPR039708">
    <property type="entry name" value="MT1774/Rv1733c-like"/>
</dbReference>
<dbReference type="EMBL" id="BNAT01000078">
    <property type="protein sequence ID" value="GHE70850.1"/>
    <property type="molecule type" value="Genomic_DNA"/>
</dbReference>
<name>A0A919DR05_9ACTN</name>
<evidence type="ECO:0008006" key="4">
    <source>
        <dbReference type="Google" id="ProtNLM"/>
    </source>
</evidence>
<keyword evidence="1" id="KW-0812">Transmembrane</keyword>
<dbReference type="PANTHER" id="PTHR42305">
    <property type="entry name" value="MEMBRANE PROTEIN RV1733C-RELATED"/>
    <property type="match status" value="1"/>
</dbReference>